<keyword evidence="5" id="KW-0862">Zinc</keyword>
<evidence type="ECO:0000256" key="7">
    <source>
        <dbReference type="SAM" id="Coils"/>
    </source>
</evidence>
<name>A0A420WR08_9PROT</name>
<dbReference type="OrthoDB" id="9809144at2"/>
<feature type="region of interest" description="Disordered" evidence="8">
    <location>
        <begin position="322"/>
        <end position="350"/>
    </location>
</feature>
<organism evidence="10 11">
    <name type="scientific">Oceanibaculum indicum</name>
    <dbReference type="NCBI Taxonomy" id="526216"/>
    <lineage>
        <taxon>Bacteria</taxon>
        <taxon>Pseudomonadati</taxon>
        <taxon>Pseudomonadota</taxon>
        <taxon>Alphaproteobacteria</taxon>
        <taxon>Rhodospirillales</taxon>
        <taxon>Oceanibaculaceae</taxon>
        <taxon>Oceanibaculum</taxon>
    </lineage>
</organism>
<evidence type="ECO:0000313" key="11">
    <source>
        <dbReference type="Proteomes" id="UP000277424"/>
    </source>
</evidence>
<evidence type="ECO:0000256" key="8">
    <source>
        <dbReference type="SAM" id="MobiDB-lite"/>
    </source>
</evidence>
<comment type="caution">
    <text evidence="10">The sequence shown here is derived from an EMBL/GenBank/DDBJ whole genome shotgun (WGS) entry which is preliminary data.</text>
</comment>
<dbReference type="Pfam" id="PF01551">
    <property type="entry name" value="Peptidase_M23"/>
    <property type="match status" value="1"/>
</dbReference>
<reference evidence="10 11" key="1">
    <citation type="submission" date="2018-10" db="EMBL/GenBank/DDBJ databases">
        <title>Comparative analysis of microorganisms from saline springs in Andes Mountain Range, Colombia.</title>
        <authorList>
            <person name="Rubin E."/>
        </authorList>
    </citation>
    <scope>NUCLEOTIDE SEQUENCE [LARGE SCALE GENOMIC DNA]</scope>
    <source>
        <strain evidence="10 11">USBA 36</strain>
    </source>
</reference>
<keyword evidence="6" id="KW-0482">Metalloprotease</keyword>
<dbReference type="CDD" id="cd12797">
    <property type="entry name" value="M23_peptidase"/>
    <property type="match status" value="1"/>
</dbReference>
<dbReference type="Gene3D" id="2.70.70.10">
    <property type="entry name" value="Glucose Permease (Domain IIA)"/>
    <property type="match status" value="1"/>
</dbReference>
<keyword evidence="7" id="KW-0175">Coiled coil</keyword>
<protein>
    <submittedName>
        <fullName evidence="10">Septal ring factor EnvC (AmiA/AmiB activator)</fullName>
    </submittedName>
</protein>
<dbReference type="Proteomes" id="UP000277424">
    <property type="component" value="Unassembled WGS sequence"/>
</dbReference>
<sequence>MPRHNASCGTLSGRCLAVAALSLFLAGSLVEPALSQQSAPIPQPAPDGKLKAIEQALERDARRKAELEREAQKLRTESEALRGDAIKVAKSLQEQEAILSRVEDSLRELTREANRKRTALQGRDAEVAALLAGLQRLSRRPPEAMIASPSAPLDTVRGGILLRAALPQVQESAMALRAELEEVEALQAEIAAERKRLAAARQSLLSERKKLESLAADRRRLAGRTEAESDRLERTVSRLSDSANDLRDLLRQIEAEREAQRKAEEERRLAEAKRAEAAARRAAAMPVPLLKPPVGGQSAGSQNSAVAALPPASAPRVVLEPPSGAPRTLTRGALTPPVQGKLVHGYGERSEPGGTARGIVLAGRPEAVIVAPFDGQVVYAGKFRGYGQILIIDHGNGYHSLLAGLGRIDSVVGQYLLAGEPVGGLGRDGENAQELYLELRRNGEPINPLPWLAARTDRIRG</sequence>
<evidence type="ECO:0000256" key="5">
    <source>
        <dbReference type="ARBA" id="ARBA00022833"/>
    </source>
</evidence>
<evidence type="ECO:0000256" key="6">
    <source>
        <dbReference type="ARBA" id="ARBA00023049"/>
    </source>
</evidence>
<dbReference type="SUPFAM" id="SSF51261">
    <property type="entry name" value="Duplicated hybrid motif"/>
    <property type="match status" value="1"/>
</dbReference>
<comment type="cofactor">
    <cofactor evidence="1">
        <name>Zn(2+)</name>
        <dbReference type="ChEBI" id="CHEBI:29105"/>
    </cofactor>
</comment>
<dbReference type="GO" id="GO:0046872">
    <property type="term" value="F:metal ion binding"/>
    <property type="evidence" value="ECO:0007669"/>
    <property type="project" value="UniProtKB-KW"/>
</dbReference>
<keyword evidence="4" id="KW-0378">Hydrolase</keyword>
<keyword evidence="2" id="KW-0645">Protease</keyword>
<dbReference type="PANTHER" id="PTHR21666">
    <property type="entry name" value="PEPTIDASE-RELATED"/>
    <property type="match status" value="1"/>
</dbReference>
<gene>
    <name evidence="10" type="ORF">BCL74_1252</name>
</gene>
<dbReference type="GO" id="GO:0004222">
    <property type="term" value="F:metalloendopeptidase activity"/>
    <property type="evidence" value="ECO:0007669"/>
    <property type="project" value="TreeGrafter"/>
</dbReference>
<evidence type="ECO:0000256" key="3">
    <source>
        <dbReference type="ARBA" id="ARBA00022723"/>
    </source>
</evidence>
<dbReference type="InterPro" id="IPR011055">
    <property type="entry name" value="Dup_hybrid_motif"/>
</dbReference>
<dbReference type="RefSeq" id="WP_147430948.1">
    <property type="nucleotide sequence ID" value="NZ_RBIG01000001.1"/>
</dbReference>
<evidence type="ECO:0000256" key="4">
    <source>
        <dbReference type="ARBA" id="ARBA00022801"/>
    </source>
</evidence>
<feature type="domain" description="M23ase beta-sheet core" evidence="9">
    <location>
        <begin position="356"/>
        <end position="448"/>
    </location>
</feature>
<dbReference type="GO" id="GO:0006508">
    <property type="term" value="P:proteolysis"/>
    <property type="evidence" value="ECO:0007669"/>
    <property type="project" value="UniProtKB-KW"/>
</dbReference>
<dbReference type="InterPro" id="IPR050570">
    <property type="entry name" value="Cell_wall_metabolism_enzyme"/>
</dbReference>
<dbReference type="PANTHER" id="PTHR21666:SF288">
    <property type="entry name" value="CELL DIVISION PROTEIN YTFB"/>
    <property type="match status" value="1"/>
</dbReference>
<feature type="coiled-coil region" evidence="7">
    <location>
        <begin position="166"/>
        <end position="282"/>
    </location>
</feature>
<evidence type="ECO:0000313" key="10">
    <source>
        <dbReference type="EMBL" id="RKQ73464.1"/>
    </source>
</evidence>
<evidence type="ECO:0000256" key="1">
    <source>
        <dbReference type="ARBA" id="ARBA00001947"/>
    </source>
</evidence>
<dbReference type="InterPro" id="IPR016047">
    <property type="entry name" value="M23ase_b-sheet_dom"/>
</dbReference>
<dbReference type="AlphaFoldDB" id="A0A420WR08"/>
<evidence type="ECO:0000259" key="9">
    <source>
        <dbReference type="Pfam" id="PF01551"/>
    </source>
</evidence>
<proteinExistence type="predicted"/>
<feature type="coiled-coil region" evidence="7">
    <location>
        <begin position="50"/>
        <end position="119"/>
    </location>
</feature>
<accession>A0A420WR08</accession>
<keyword evidence="3" id="KW-0479">Metal-binding</keyword>
<evidence type="ECO:0000256" key="2">
    <source>
        <dbReference type="ARBA" id="ARBA00022670"/>
    </source>
</evidence>
<dbReference type="EMBL" id="RBIG01000001">
    <property type="protein sequence ID" value="RKQ73464.1"/>
    <property type="molecule type" value="Genomic_DNA"/>
</dbReference>